<feature type="transmembrane region" description="Helical" evidence="1">
    <location>
        <begin position="21"/>
        <end position="43"/>
    </location>
</feature>
<accession>A0A1X4GAH7</accession>
<comment type="caution">
    <text evidence="2">The sequence shown here is derived from an EMBL/GenBank/DDBJ whole genome shotgun (WGS) entry which is preliminary data.</text>
</comment>
<keyword evidence="1" id="KW-0812">Transmembrane</keyword>
<reference evidence="2 3" key="1">
    <citation type="submission" date="2017-04" db="EMBL/GenBank/DDBJ databases">
        <title>MLSA of the genus Halorubrum.</title>
        <authorList>
            <person name="De La Haba R."/>
            <person name="Sanchez-Porro C."/>
            <person name="Infante-Dominguez C."/>
            <person name="Ventosa A."/>
        </authorList>
    </citation>
    <scope>NUCLEOTIDE SEQUENCE [LARGE SCALE GENOMIC DNA]</scope>
    <source>
        <strain evidence="2 3">DSM 17463</strain>
    </source>
</reference>
<proteinExistence type="predicted"/>
<dbReference type="AlphaFoldDB" id="A0A1X4GAH7"/>
<dbReference type="EMBL" id="NEDJ01000067">
    <property type="protein sequence ID" value="OSO94142.1"/>
    <property type="molecule type" value="Genomic_DNA"/>
</dbReference>
<dbReference type="Proteomes" id="UP000193587">
    <property type="component" value="Unassembled WGS sequence"/>
</dbReference>
<evidence type="ECO:0000313" key="3">
    <source>
        <dbReference type="Proteomes" id="UP000193587"/>
    </source>
</evidence>
<evidence type="ECO:0000256" key="1">
    <source>
        <dbReference type="SAM" id="Phobius"/>
    </source>
</evidence>
<keyword evidence="1" id="KW-0472">Membrane</keyword>
<name>A0A1X4GAH7_HALEZ</name>
<evidence type="ECO:0000313" key="2">
    <source>
        <dbReference type="EMBL" id="OSO94142.1"/>
    </source>
</evidence>
<feature type="transmembrane region" description="Helical" evidence="1">
    <location>
        <begin position="49"/>
        <end position="73"/>
    </location>
</feature>
<organism evidence="2 3">
    <name type="scientific">Halorubrum ezzemoulense DSM 17463</name>
    <dbReference type="NCBI Taxonomy" id="1121945"/>
    <lineage>
        <taxon>Archaea</taxon>
        <taxon>Methanobacteriati</taxon>
        <taxon>Methanobacteriota</taxon>
        <taxon>Stenosarchaea group</taxon>
        <taxon>Halobacteria</taxon>
        <taxon>Halobacteriales</taxon>
        <taxon>Haloferacaceae</taxon>
        <taxon>Halorubrum</taxon>
    </lineage>
</organism>
<gene>
    <name evidence="2" type="ORF">B9H04_14575</name>
</gene>
<sequence length="79" mass="8599">MAHLSSLTQDLTKQDKRKIATIVLVMTTGLPVYVVFMSLTGVIDVPMTTFFLGLTPIVGFLMSLLAIIPAYLLGNKMTP</sequence>
<keyword evidence="1" id="KW-1133">Transmembrane helix</keyword>
<protein>
    <submittedName>
        <fullName evidence="2">Uncharacterized protein</fullName>
    </submittedName>
</protein>